<dbReference type="InterPro" id="IPR007175">
    <property type="entry name" value="Rpr2/Snm1/Rpp21"/>
</dbReference>
<feature type="region of interest" description="Disordered" evidence="1">
    <location>
        <begin position="149"/>
        <end position="188"/>
    </location>
</feature>
<comment type="caution">
    <text evidence="2">The sequence shown here is derived from an EMBL/GenBank/DDBJ whole genome shotgun (WGS) entry which is preliminary data.</text>
</comment>
<reference evidence="2 3" key="1">
    <citation type="journal article" date="2016" name="DNA Res.">
        <title>The draft genome of MD-2 pineapple using hybrid error correction of long reads.</title>
        <authorList>
            <person name="Redwan R.M."/>
            <person name="Saidin A."/>
            <person name="Kumar S.V."/>
        </authorList>
    </citation>
    <scope>NUCLEOTIDE SEQUENCE [LARGE SCALE GENOMIC DNA]</scope>
    <source>
        <strain evidence="3">cv. MD2</strain>
        <tissue evidence="2">Leaf</tissue>
    </source>
</reference>
<accession>A0A199VKF4</accession>
<evidence type="ECO:0000313" key="2">
    <source>
        <dbReference type="EMBL" id="OAY77574.1"/>
    </source>
</evidence>
<dbReference type="Pfam" id="PF04032">
    <property type="entry name" value="Rpr2"/>
    <property type="match status" value="1"/>
</dbReference>
<feature type="compositionally biased region" description="Low complexity" evidence="1">
    <location>
        <begin position="153"/>
        <end position="164"/>
    </location>
</feature>
<name>A0A199VKF4_ANACO</name>
<proteinExistence type="predicted"/>
<gene>
    <name evidence="2" type="ORF">ACMD2_24430</name>
</gene>
<evidence type="ECO:0000313" key="3">
    <source>
        <dbReference type="Proteomes" id="UP000092600"/>
    </source>
</evidence>
<organism evidence="2 3">
    <name type="scientific">Ananas comosus</name>
    <name type="common">Pineapple</name>
    <name type="synonym">Ananas ananas</name>
    <dbReference type="NCBI Taxonomy" id="4615"/>
    <lineage>
        <taxon>Eukaryota</taxon>
        <taxon>Viridiplantae</taxon>
        <taxon>Streptophyta</taxon>
        <taxon>Embryophyta</taxon>
        <taxon>Tracheophyta</taxon>
        <taxon>Spermatophyta</taxon>
        <taxon>Magnoliopsida</taxon>
        <taxon>Liliopsida</taxon>
        <taxon>Poales</taxon>
        <taxon>Bromeliaceae</taxon>
        <taxon>Bromelioideae</taxon>
        <taxon>Ananas</taxon>
    </lineage>
</organism>
<dbReference type="PANTHER" id="PTHR36072">
    <property type="entry name" value="OS01G0541600 PROTEIN"/>
    <property type="match status" value="1"/>
</dbReference>
<evidence type="ECO:0000256" key="1">
    <source>
        <dbReference type="SAM" id="MobiDB-lite"/>
    </source>
</evidence>
<feature type="region of interest" description="Disordered" evidence="1">
    <location>
        <begin position="1"/>
        <end position="32"/>
    </location>
</feature>
<feature type="non-terminal residue" evidence="2">
    <location>
        <position position="383"/>
    </location>
</feature>
<sequence>MWRSIHLMGRKQEKRRSLATNQGMSHGLTLREENTGKKTVDVTSILRIQHLKRLATWASGEARIPPLGALLGERLAANAEASGVPLDSSTFLCQRCETVLQPGFNCTVRIKKKPNKPRRRKKSRIPSQNNVIYTCHFCSHPNIRWGTPKGHLKSLSAPRSSSQSDSKRDQSSIKELTDKKAESISELNHITPEKVKAVEEVALKHPTTPLVRPVNMPDNKQKGSASASEKLLRNDVNSSSRPDSEKRAGGSSKRRRKGWSSLKEITENNELQCARSINNFVIPFVMPNKQKFDTRQNLLGKIKHETRKTYSNRKFRYHHRDIFFSAASLSDLQLIIFSSIFRAYLKHPFFSAFFQHELECEALLQREGFVAPNPTTSLVVVSR</sequence>
<dbReference type="STRING" id="4615.A0A199VKF4"/>
<dbReference type="Gene3D" id="6.20.50.20">
    <property type="match status" value="1"/>
</dbReference>
<protein>
    <submittedName>
        <fullName evidence="2">Uncharacterized protein</fullName>
    </submittedName>
</protein>
<dbReference type="Proteomes" id="UP000092600">
    <property type="component" value="Unassembled WGS sequence"/>
</dbReference>
<feature type="region of interest" description="Disordered" evidence="1">
    <location>
        <begin position="206"/>
        <end position="261"/>
    </location>
</feature>
<feature type="compositionally biased region" description="Basic and acidic residues" evidence="1">
    <location>
        <begin position="165"/>
        <end position="183"/>
    </location>
</feature>
<dbReference type="GO" id="GO:0006396">
    <property type="term" value="P:RNA processing"/>
    <property type="evidence" value="ECO:0007669"/>
    <property type="project" value="InterPro"/>
</dbReference>
<dbReference type="PANTHER" id="PTHR36072:SF2">
    <property type="entry name" value="OS01G0531000 PROTEIN"/>
    <property type="match status" value="1"/>
</dbReference>
<dbReference type="AlphaFoldDB" id="A0A199VKF4"/>
<dbReference type="EMBL" id="LSRQ01001500">
    <property type="protein sequence ID" value="OAY77574.1"/>
    <property type="molecule type" value="Genomic_DNA"/>
</dbReference>